<reference evidence="2" key="1">
    <citation type="submission" date="2019-03" db="EMBL/GenBank/DDBJ databases">
        <authorList>
            <person name="Mank J."/>
            <person name="Almeida P."/>
        </authorList>
    </citation>
    <scope>NUCLEOTIDE SEQUENCE</scope>
    <source>
        <strain evidence="2">78183</strain>
    </source>
</reference>
<name>A0A6N2K9C2_SALVM</name>
<protein>
    <submittedName>
        <fullName evidence="2">Uncharacterized protein</fullName>
    </submittedName>
</protein>
<gene>
    <name evidence="2" type="ORF">SVIM_LOCUS53824</name>
</gene>
<feature type="region of interest" description="Disordered" evidence="1">
    <location>
        <begin position="1"/>
        <end position="29"/>
    </location>
</feature>
<evidence type="ECO:0000313" key="2">
    <source>
        <dbReference type="EMBL" id="VFU25018.1"/>
    </source>
</evidence>
<organism evidence="2">
    <name type="scientific">Salix viminalis</name>
    <name type="common">Common osier</name>
    <name type="synonym">Basket willow</name>
    <dbReference type="NCBI Taxonomy" id="40686"/>
    <lineage>
        <taxon>Eukaryota</taxon>
        <taxon>Viridiplantae</taxon>
        <taxon>Streptophyta</taxon>
        <taxon>Embryophyta</taxon>
        <taxon>Tracheophyta</taxon>
        <taxon>Spermatophyta</taxon>
        <taxon>Magnoliopsida</taxon>
        <taxon>eudicotyledons</taxon>
        <taxon>Gunneridae</taxon>
        <taxon>Pentapetalae</taxon>
        <taxon>rosids</taxon>
        <taxon>fabids</taxon>
        <taxon>Malpighiales</taxon>
        <taxon>Salicaceae</taxon>
        <taxon>Saliceae</taxon>
        <taxon>Salix</taxon>
    </lineage>
</organism>
<sequence length="63" mass="7060">MNQYAYGLSHEQSTTTLSSHQWQPQPPSPPTKLIVVQSQKALISLSLSFPSRSLQIENLLKSH</sequence>
<accession>A0A6N2K9C2</accession>
<proteinExistence type="predicted"/>
<evidence type="ECO:0000256" key="1">
    <source>
        <dbReference type="SAM" id="MobiDB-lite"/>
    </source>
</evidence>
<dbReference type="EMBL" id="CAADRP010000224">
    <property type="protein sequence ID" value="VFU25018.1"/>
    <property type="molecule type" value="Genomic_DNA"/>
</dbReference>
<dbReference type="AlphaFoldDB" id="A0A6N2K9C2"/>